<dbReference type="GO" id="GO:0016628">
    <property type="term" value="F:oxidoreductase activity, acting on the CH-CH group of donors, NAD or NADP as acceptor"/>
    <property type="evidence" value="ECO:0007669"/>
    <property type="project" value="InterPro"/>
</dbReference>
<dbReference type="SUPFAM" id="SSF51735">
    <property type="entry name" value="NAD(P)-binding Rossmann-fold domains"/>
    <property type="match status" value="1"/>
</dbReference>
<evidence type="ECO:0000256" key="1">
    <source>
        <dbReference type="ARBA" id="ARBA00023002"/>
    </source>
</evidence>
<dbReference type="AlphaFoldDB" id="A0A381TZW1"/>
<dbReference type="InterPro" id="IPR045010">
    <property type="entry name" value="MDR_fam"/>
</dbReference>
<evidence type="ECO:0000313" key="3">
    <source>
        <dbReference type="EMBL" id="SVA20547.1"/>
    </source>
</evidence>
<dbReference type="InterPro" id="IPR011032">
    <property type="entry name" value="GroES-like_sf"/>
</dbReference>
<dbReference type="SUPFAM" id="SSF50129">
    <property type="entry name" value="GroES-like"/>
    <property type="match status" value="2"/>
</dbReference>
<dbReference type="InterPro" id="IPR013149">
    <property type="entry name" value="ADH-like_C"/>
</dbReference>
<proteinExistence type="predicted"/>
<dbReference type="Gene3D" id="3.90.180.10">
    <property type="entry name" value="Medium-chain alcohol dehydrogenases, catalytic domain"/>
    <property type="match status" value="1"/>
</dbReference>
<protein>
    <recommendedName>
        <fullName evidence="2">Enoyl reductase (ER) domain-containing protein</fullName>
    </recommendedName>
</protein>
<accession>A0A381TZW1</accession>
<dbReference type="Gene3D" id="3.40.50.720">
    <property type="entry name" value="NAD(P)-binding Rossmann-like Domain"/>
    <property type="match status" value="1"/>
</dbReference>
<dbReference type="Pfam" id="PF00107">
    <property type="entry name" value="ADH_zinc_N"/>
    <property type="match status" value="1"/>
</dbReference>
<dbReference type="PANTHER" id="PTHR43205:SF7">
    <property type="entry name" value="PROSTAGLANDIN REDUCTASE 1"/>
    <property type="match status" value="1"/>
</dbReference>
<dbReference type="CDD" id="cd05288">
    <property type="entry name" value="PGDH"/>
    <property type="match status" value="1"/>
</dbReference>
<dbReference type="InterPro" id="IPR041694">
    <property type="entry name" value="ADH_N_2"/>
</dbReference>
<dbReference type="PANTHER" id="PTHR43205">
    <property type="entry name" value="PROSTAGLANDIN REDUCTASE"/>
    <property type="match status" value="1"/>
</dbReference>
<name>A0A381TZW1_9ZZZZ</name>
<evidence type="ECO:0000259" key="2">
    <source>
        <dbReference type="SMART" id="SM00829"/>
    </source>
</evidence>
<dbReference type="FunFam" id="3.40.50.720:FF:000121">
    <property type="entry name" value="Prostaglandin reductase 2"/>
    <property type="match status" value="1"/>
</dbReference>
<organism evidence="3">
    <name type="scientific">marine metagenome</name>
    <dbReference type="NCBI Taxonomy" id="408172"/>
    <lineage>
        <taxon>unclassified sequences</taxon>
        <taxon>metagenomes</taxon>
        <taxon>ecological metagenomes</taxon>
    </lineage>
</organism>
<feature type="domain" description="Enoyl reductase (ER)" evidence="2">
    <location>
        <begin position="20"/>
        <end position="332"/>
    </location>
</feature>
<gene>
    <name evidence="3" type="ORF">METZ01_LOCUS73401</name>
</gene>
<dbReference type="SMART" id="SM00829">
    <property type="entry name" value="PKS_ER"/>
    <property type="match status" value="1"/>
</dbReference>
<dbReference type="Pfam" id="PF16884">
    <property type="entry name" value="ADH_N_2"/>
    <property type="match status" value="1"/>
</dbReference>
<dbReference type="EMBL" id="UINC01005318">
    <property type="protein sequence ID" value="SVA20547.1"/>
    <property type="molecule type" value="Genomic_DNA"/>
</dbReference>
<keyword evidence="1" id="KW-0560">Oxidoreductase</keyword>
<sequence length="336" mass="36269">MSTEINLRVLLKSRPKGFPTEDDFDVVESTIPQPQQGEILLQSLWLSLDPYMRGRMNDTKSYAPSVNIGDPMVGGSVAKVIESRSPVFKPGDIVEGRFGWQSYALSNGLDVRKVDESLAPLQTAVGVLGMPGLTAYFGFLDVCDPTPGDTVVVSAASGAVGQIVGQIAKIMGCKVIGTAGSEAKVSFIVNELGFDAGINYKNTNVGESLDELCPEGIDVYFDNVGGIVTDSVMDRINTGARIAICGQISQYNLESPDMAPRNLGILTRSQAKMQGFLVFAYESRYDEGITRMASWIKEGKLKYKEDVVVGLRNAPRAFIGMLNGENFGKTLVKVSE</sequence>
<reference evidence="3" key="1">
    <citation type="submission" date="2018-05" db="EMBL/GenBank/DDBJ databases">
        <authorList>
            <person name="Lanie J.A."/>
            <person name="Ng W.-L."/>
            <person name="Kazmierczak K.M."/>
            <person name="Andrzejewski T.M."/>
            <person name="Davidsen T.M."/>
            <person name="Wayne K.J."/>
            <person name="Tettelin H."/>
            <person name="Glass J.I."/>
            <person name="Rusch D."/>
            <person name="Podicherti R."/>
            <person name="Tsui H.-C.T."/>
            <person name="Winkler M.E."/>
        </authorList>
    </citation>
    <scope>NUCLEOTIDE SEQUENCE</scope>
</reference>
<dbReference type="InterPro" id="IPR036291">
    <property type="entry name" value="NAD(P)-bd_dom_sf"/>
</dbReference>
<dbReference type="InterPro" id="IPR020843">
    <property type="entry name" value="ER"/>
</dbReference>